<dbReference type="InterPro" id="IPR036754">
    <property type="entry name" value="YbaK/aa-tRNA-synt-asso_dom_sf"/>
</dbReference>
<dbReference type="SUPFAM" id="SSF55826">
    <property type="entry name" value="YbaK/ProRS associated domain"/>
    <property type="match status" value="1"/>
</dbReference>
<dbReference type="KEGG" id="acru:HHL28_10370"/>
<dbReference type="CDD" id="cd04333">
    <property type="entry name" value="ProX_deacylase"/>
    <property type="match status" value="1"/>
</dbReference>
<evidence type="ECO:0000313" key="2">
    <source>
        <dbReference type="EMBL" id="QJE73442.1"/>
    </source>
</evidence>
<sequence>MPGPLSPSAQKIQDLLNDAGHPIHVVEFSALTRTAAEAASVIGCEVGQIAKSVIFRTRDGNQPVLVVASGSNRVNEAAVARHLAGVLGGDRLAKADADFVRSRTGYPIGGVPPLGHEVPPLAVLFDRDLLEHGTVWAAAGTPNTVFPIAPGSLRDLIGATVETVT</sequence>
<reference evidence="2" key="1">
    <citation type="submission" date="2020-04" db="EMBL/GenBank/DDBJ databases">
        <title>A desert anoxygenic phototrophic bacterium fixes CO2 using RubisCO under aerobic conditions.</title>
        <authorList>
            <person name="Tang K."/>
        </authorList>
    </citation>
    <scope>NUCLEOTIDE SEQUENCE [LARGE SCALE GENOMIC DNA]</scope>
    <source>
        <strain evidence="2">MIMtkB3</strain>
    </source>
</reference>
<dbReference type="Gene3D" id="3.90.960.10">
    <property type="entry name" value="YbaK/aminoacyl-tRNA synthetase-associated domain"/>
    <property type="match status" value="1"/>
</dbReference>
<accession>A0A858R894</accession>
<dbReference type="EMBL" id="CP051775">
    <property type="protein sequence ID" value="QJE73442.1"/>
    <property type="molecule type" value="Genomic_DNA"/>
</dbReference>
<dbReference type="PANTHER" id="PTHR30411:SF1">
    <property type="entry name" value="CYTOPLASMIC PROTEIN"/>
    <property type="match status" value="1"/>
</dbReference>
<dbReference type="Pfam" id="PF04073">
    <property type="entry name" value="tRNA_edit"/>
    <property type="match status" value="1"/>
</dbReference>
<evidence type="ECO:0000313" key="3">
    <source>
        <dbReference type="Proteomes" id="UP000501891"/>
    </source>
</evidence>
<feature type="domain" description="YbaK/aminoacyl-tRNA synthetase-associated" evidence="1">
    <location>
        <begin position="32"/>
        <end position="156"/>
    </location>
</feature>
<proteinExistence type="predicted"/>
<gene>
    <name evidence="2" type="ORF">HHL28_10370</name>
</gene>
<dbReference type="AlphaFoldDB" id="A0A858R894"/>
<protein>
    <submittedName>
        <fullName evidence="2">YbaK/EbsC family protein</fullName>
    </submittedName>
</protein>
<organism evidence="2 3">
    <name type="scientific">Aerophototrophica crusticola</name>
    <dbReference type="NCBI Taxonomy" id="1709002"/>
    <lineage>
        <taxon>Bacteria</taxon>
        <taxon>Pseudomonadati</taxon>
        <taxon>Pseudomonadota</taxon>
        <taxon>Alphaproteobacteria</taxon>
        <taxon>Rhodospirillales</taxon>
        <taxon>Rhodospirillaceae</taxon>
        <taxon>Aerophototrophica</taxon>
    </lineage>
</organism>
<dbReference type="GO" id="GO:0002161">
    <property type="term" value="F:aminoacyl-tRNA deacylase activity"/>
    <property type="evidence" value="ECO:0007669"/>
    <property type="project" value="InterPro"/>
</dbReference>
<dbReference type="Proteomes" id="UP000501891">
    <property type="component" value="Chromosome"/>
</dbReference>
<dbReference type="InterPro" id="IPR007214">
    <property type="entry name" value="YbaK/aa-tRNA-synth-assoc-dom"/>
</dbReference>
<keyword evidence="3" id="KW-1185">Reference proteome</keyword>
<evidence type="ECO:0000259" key="1">
    <source>
        <dbReference type="Pfam" id="PF04073"/>
    </source>
</evidence>
<name>A0A858R894_9PROT</name>
<dbReference type="PANTHER" id="PTHR30411">
    <property type="entry name" value="CYTOPLASMIC PROTEIN"/>
    <property type="match status" value="1"/>
</dbReference>